<evidence type="ECO:0000259" key="2">
    <source>
        <dbReference type="Pfam" id="PF00078"/>
    </source>
</evidence>
<dbReference type="AlphaFoldDB" id="A0A2Z6NNR1"/>
<evidence type="ECO:0000313" key="3">
    <source>
        <dbReference type="EMBL" id="GAU46008.1"/>
    </source>
</evidence>
<evidence type="ECO:0000256" key="1">
    <source>
        <dbReference type="SAM" id="MobiDB-lite"/>
    </source>
</evidence>
<dbReference type="InterPro" id="IPR043502">
    <property type="entry name" value="DNA/RNA_pol_sf"/>
</dbReference>
<accession>A0A2Z6NNR1</accession>
<dbReference type="EMBL" id="DF974169">
    <property type="protein sequence ID" value="GAU46008.1"/>
    <property type="molecule type" value="Genomic_DNA"/>
</dbReference>
<dbReference type="PANTHER" id="PTHR33116">
    <property type="entry name" value="REVERSE TRANSCRIPTASE ZINC-BINDING DOMAIN-CONTAINING PROTEIN-RELATED-RELATED"/>
    <property type="match status" value="1"/>
</dbReference>
<dbReference type="CDD" id="cd01650">
    <property type="entry name" value="RT_nLTR_like"/>
    <property type="match status" value="1"/>
</dbReference>
<feature type="compositionally biased region" description="Basic residues" evidence="1">
    <location>
        <begin position="81"/>
        <end position="92"/>
    </location>
</feature>
<organism evidence="3 4">
    <name type="scientific">Trifolium subterraneum</name>
    <name type="common">Subterranean clover</name>
    <dbReference type="NCBI Taxonomy" id="3900"/>
    <lineage>
        <taxon>Eukaryota</taxon>
        <taxon>Viridiplantae</taxon>
        <taxon>Streptophyta</taxon>
        <taxon>Embryophyta</taxon>
        <taxon>Tracheophyta</taxon>
        <taxon>Spermatophyta</taxon>
        <taxon>Magnoliopsida</taxon>
        <taxon>eudicotyledons</taxon>
        <taxon>Gunneridae</taxon>
        <taxon>Pentapetalae</taxon>
        <taxon>rosids</taxon>
        <taxon>fabids</taxon>
        <taxon>Fabales</taxon>
        <taxon>Fabaceae</taxon>
        <taxon>Papilionoideae</taxon>
        <taxon>50 kb inversion clade</taxon>
        <taxon>NPAAA clade</taxon>
        <taxon>Hologalegina</taxon>
        <taxon>IRL clade</taxon>
        <taxon>Trifolieae</taxon>
        <taxon>Trifolium</taxon>
    </lineage>
</organism>
<feature type="region of interest" description="Disordered" evidence="1">
    <location>
        <begin position="81"/>
        <end position="135"/>
    </location>
</feature>
<sequence length="756" mass="83979">MGEWPLCSVEEDLVIPTQAGEVDATGPNLVMDHPVGSADRISGIHGSPLVSGVNHSMLTGPWSLDWLKDLNQGGARVIFSARKKPHAGARKKGGQDDIKRRKAGGKTERRRKDGPEANQSREVSRQVSSDVAASSASVTNDWKHWVVMQGNEQVAEDDIREARRGGLLTLWDSSKVDVWASESHEFVLWCHGHFIKSGDEFSMANVYARCYPRGEASTVRLAFGVDSGVREVGGVTVEGVAPIRQAVVSHFKAVNVERSGVDSLTFKWLHPTEVSSLIKPFSLEEVKAAVWDCDSYKILGPDGVNFGFIKDFWTEMQGDVMHFIAEFHRNNSIYNFLTKVLANRLRLVMGSVIWESQAAFVRDRQILDGILIANEVVDEARRAKKELMLFKVDFEKAYDSVDWGYLDVVMGRMGFPTLWRKWIKEWVCTTTASVLVNGSPTVEFPLERGFRQGDPLSPFLFLLAAEGLRVLMDTIEAYNLFMGWANVRALRAVLVVFETILGLKVNFNKSMLVEVNIPESWLGEAASALGCRKRLSGWKSCFLPFGGRLVLLKSVLTSLPVYALSIFKAPSDTISSIESILIKKNWGAVRTLGKSLGLIGKLFAYERSMGVRQLKEFNLALLGKWCWRMLVDREGLWFRVLVARYGVERGRLCAEGTRGSLWWMKVARIRDGGGEAEGGCEQIGFCSRHVPVRVGGRRRCLGVAATVEGMGGGDVGGVSGFTSYYLIDLVPLDVATGLIWHSQVPLKVFILAWRLL</sequence>
<dbReference type="SUPFAM" id="SSF56672">
    <property type="entry name" value="DNA/RNA polymerases"/>
    <property type="match status" value="1"/>
</dbReference>
<dbReference type="OrthoDB" id="1938551at2759"/>
<gene>
    <name evidence="3" type="ORF">TSUD_401300</name>
</gene>
<protein>
    <recommendedName>
        <fullName evidence="2">Reverse transcriptase domain-containing protein</fullName>
    </recommendedName>
</protein>
<keyword evidence="4" id="KW-1185">Reference proteome</keyword>
<dbReference type="PANTHER" id="PTHR33116:SF78">
    <property type="entry name" value="OS12G0587133 PROTEIN"/>
    <property type="match status" value="1"/>
</dbReference>
<feature type="domain" description="Reverse transcriptase" evidence="2">
    <location>
        <begin position="333"/>
        <end position="467"/>
    </location>
</feature>
<proteinExistence type="predicted"/>
<reference evidence="4" key="1">
    <citation type="journal article" date="2017" name="Front. Plant Sci.">
        <title>Climate Clever Clovers: New Paradigm to Reduce the Environmental Footprint of Ruminants by Breeding Low Methanogenic Forages Utilizing Haplotype Variation.</title>
        <authorList>
            <person name="Kaur P."/>
            <person name="Appels R."/>
            <person name="Bayer P.E."/>
            <person name="Keeble-Gagnere G."/>
            <person name="Wang J."/>
            <person name="Hirakawa H."/>
            <person name="Shirasawa K."/>
            <person name="Vercoe P."/>
            <person name="Stefanova K."/>
            <person name="Durmic Z."/>
            <person name="Nichols P."/>
            <person name="Revell C."/>
            <person name="Isobe S.N."/>
            <person name="Edwards D."/>
            <person name="Erskine W."/>
        </authorList>
    </citation>
    <scope>NUCLEOTIDE SEQUENCE [LARGE SCALE GENOMIC DNA]</scope>
    <source>
        <strain evidence="4">cv. Daliak</strain>
    </source>
</reference>
<feature type="compositionally biased region" description="Low complexity" evidence="1">
    <location>
        <begin position="125"/>
        <end position="135"/>
    </location>
</feature>
<dbReference type="Pfam" id="PF00078">
    <property type="entry name" value="RVT_1"/>
    <property type="match status" value="1"/>
</dbReference>
<dbReference type="InterPro" id="IPR000477">
    <property type="entry name" value="RT_dom"/>
</dbReference>
<name>A0A2Z6NNR1_TRISU</name>
<dbReference type="Proteomes" id="UP000242715">
    <property type="component" value="Unassembled WGS sequence"/>
</dbReference>
<evidence type="ECO:0000313" key="4">
    <source>
        <dbReference type="Proteomes" id="UP000242715"/>
    </source>
</evidence>
<feature type="compositionally biased region" description="Basic and acidic residues" evidence="1">
    <location>
        <begin position="93"/>
        <end position="115"/>
    </location>
</feature>